<dbReference type="PANTHER" id="PTHR45663:SF11">
    <property type="entry name" value="GEO12009P1"/>
    <property type="match status" value="1"/>
</dbReference>
<dbReference type="PIRSF" id="PIRSF000077">
    <property type="entry name" value="Thioredoxin"/>
    <property type="match status" value="1"/>
</dbReference>
<gene>
    <name evidence="10" type="ORF">SAMN05421644_1672</name>
</gene>
<protein>
    <recommendedName>
        <fullName evidence="6">Thioredoxin</fullName>
    </recommendedName>
</protein>
<dbReference type="STRING" id="61595.SAMN05421644_1672"/>
<evidence type="ECO:0000256" key="3">
    <source>
        <dbReference type="ARBA" id="ARBA00022982"/>
    </source>
</evidence>
<feature type="site" description="Contributes to redox potential value" evidence="7">
    <location>
        <position position="42"/>
    </location>
</feature>
<feature type="active site" description="Nucleophile" evidence="7">
    <location>
        <position position="44"/>
    </location>
</feature>
<evidence type="ECO:0000313" key="11">
    <source>
        <dbReference type="Proteomes" id="UP000198672"/>
    </source>
</evidence>
<feature type="domain" description="Thioredoxin" evidence="9">
    <location>
        <begin position="1"/>
        <end position="119"/>
    </location>
</feature>
<dbReference type="OrthoDB" id="9790390at2"/>
<dbReference type="FunFam" id="3.40.30.10:FF:000001">
    <property type="entry name" value="Thioredoxin"/>
    <property type="match status" value="1"/>
</dbReference>
<evidence type="ECO:0000259" key="9">
    <source>
        <dbReference type="PROSITE" id="PS51352"/>
    </source>
</evidence>
<dbReference type="EMBL" id="FNOW01000067">
    <property type="protein sequence ID" value="SDY43844.1"/>
    <property type="molecule type" value="Genomic_DNA"/>
</dbReference>
<evidence type="ECO:0000256" key="1">
    <source>
        <dbReference type="ARBA" id="ARBA00008987"/>
    </source>
</evidence>
<feature type="active site" description="Nucleophile" evidence="7">
    <location>
        <position position="41"/>
    </location>
</feature>
<dbReference type="PANTHER" id="PTHR45663">
    <property type="entry name" value="GEO12009P1"/>
    <property type="match status" value="1"/>
</dbReference>
<evidence type="ECO:0000256" key="8">
    <source>
        <dbReference type="PIRSR" id="PIRSR000077-4"/>
    </source>
</evidence>
<dbReference type="RefSeq" id="WP_091335416.1">
    <property type="nucleotide sequence ID" value="NZ_FNOW01000067.1"/>
</dbReference>
<keyword evidence="11" id="KW-1185">Reference proteome</keyword>
<dbReference type="InterPro" id="IPR017937">
    <property type="entry name" value="Thioredoxin_CS"/>
</dbReference>
<dbReference type="PROSITE" id="PS51352">
    <property type="entry name" value="THIOREDOXIN_2"/>
    <property type="match status" value="1"/>
</dbReference>
<dbReference type="GO" id="GO:0015035">
    <property type="term" value="F:protein-disulfide reductase activity"/>
    <property type="evidence" value="ECO:0007669"/>
    <property type="project" value="InterPro"/>
</dbReference>
<evidence type="ECO:0000256" key="2">
    <source>
        <dbReference type="ARBA" id="ARBA00022448"/>
    </source>
</evidence>
<dbReference type="InterPro" id="IPR013766">
    <property type="entry name" value="Thioredoxin_domain"/>
</dbReference>
<dbReference type="Gene3D" id="3.40.30.10">
    <property type="entry name" value="Glutaredoxin"/>
    <property type="match status" value="1"/>
</dbReference>
<accession>A0A1H3JX51</accession>
<dbReference type="InterPro" id="IPR005746">
    <property type="entry name" value="Thioredoxin"/>
</dbReference>
<keyword evidence="5 8" id="KW-0676">Redox-active center</keyword>
<comment type="similarity">
    <text evidence="1 6">Belongs to the thioredoxin family.</text>
</comment>
<keyword evidence="4 8" id="KW-1015">Disulfide bond</keyword>
<dbReference type="AlphaFoldDB" id="A0A1H3JX51"/>
<dbReference type="SUPFAM" id="SSF52833">
    <property type="entry name" value="Thioredoxin-like"/>
    <property type="match status" value="1"/>
</dbReference>
<dbReference type="GO" id="GO:0005737">
    <property type="term" value="C:cytoplasm"/>
    <property type="evidence" value="ECO:0007669"/>
    <property type="project" value="TreeGrafter"/>
</dbReference>
<dbReference type="Proteomes" id="UP000198672">
    <property type="component" value="Unassembled WGS sequence"/>
</dbReference>
<evidence type="ECO:0000256" key="4">
    <source>
        <dbReference type="ARBA" id="ARBA00023157"/>
    </source>
</evidence>
<dbReference type="PROSITE" id="PS00194">
    <property type="entry name" value="THIOREDOXIN_1"/>
    <property type="match status" value="1"/>
</dbReference>
<feature type="site" description="Contributes to redox potential value" evidence="7">
    <location>
        <position position="35"/>
    </location>
</feature>
<evidence type="ECO:0000313" key="10">
    <source>
        <dbReference type="EMBL" id="SDY43844.1"/>
    </source>
</evidence>
<feature type="site" description="Contributes to redox potential value" evidence="7">
    <location>
        <position position="43"/>
    </location>
</feature>
<evidence type="ECO:0000256" key="7">
    <source>
        <dbReference type="PIRSR" id="PIRSR000077-1"/>
    </source>
</evidence>
<reference evidence="11" key="1">
    <citation type="submission" date="2016-10" db="EMBL/GenBank/DDBJ databases">
        <authorList>
            <person name="Varghese N."/>
            <person name="Submissions S."/>
        </authorList>
    </citation>
    <scope>NUCLEOTIDE SEQUENCE [LARGE SCALE GENOMIC DNA]</scope>
    <source>
        <strain evidence="11">DSM 173</strain>
    </source>
</reference>
<evidence type="ECO:0000256" key="6">
    <source>
        <dbReference type="PIRNR" id="PIRNR000077"/>
    </source>
</evidence>
<proteinExistence type="inferred from homology"/>
<evidence type="ECO:0000256" key="5">
    <source>
        <dbReference type="ARBA" id="ARBA00023284"/>
    </source>
</evidence>
<dbReference type="InterPro" id="IPR036249">
    <property type="entry name" value="Thioredoxin-like_sf"/>
</dbReference>
<dbReference type="CDD" id="cd02947">
    <property type="entry name" value="TRX_family"/>
    <property type="match status" value="1"/>
</dbReference>
<keyword evidence="3" id="KW-0249">Electron transport</keyword>
<dbReference type="Pfam" id="PF00085">
    <property type="entry name" value="Thioredoxin"/>
    <property type="match status" value="1"/>
</dbReference>
<keyword evidence="2" id="KW-0813">Transport</keyword>
<name>A0A1H3JX51_ALLWA</name>
<dbReference type="PRINTS" id="PR00421">
    <property type="entry name" value="THIOREDOXIN"/>
</dbReference>
<organism evidence="10 11">
    <name type="scientific">Allochromatium warmingii</name>
    <name type="common">Chromatium warmingii</name>
    <dbReference type="NCBI Taxonomy" id="61595"/>
    <lineage>
        <taxon>Bacteria</taxon>
        <taxon>Pseudomonadati</taxon>
        <taxon>Pseudomonadota</taxon>
        <taxon>Gammaproteobacteria</taxon>
        <taxon>Chromatiales</taxon>
        <taxon>Chromatiaceae</taxon>
        <taxon>Allochromatium</taxon>
    </lineage>
</organism>
<feature type="disulfide bond" description="Redox-active" evidence="8">
    <location>
        <begin position="41"/>
        <end position="44"/>
    </location>
</feature>
<sequence>MSSADPSTALIFDVHYEDFDTQVIAASATQPILVDFWADWCGPCHALAPHLKRVIEEQNGRLRLAKVEVDEGENMRLAGQYRVRGFPTVILFQQGEERGRFSGARSRTQINHWLQEHVSA</sequence>